<dbReference type="Proteomes" id="UP000605361">
    <property type="component" value="Unassembled WGS sequence"/>
</dbReference>
<keyword evidence="1" id="KW-0805">Transcription regulation</keyword>
<keyword evidence="2 4" id="KW-0238">DNA-binding</keyword>
<dbReference type="Pfam" id="PF00440">
    <property type="entry name" value="TetR_N"/>
    <property type="match status" value="1"/>
</dbReference>
<feature type="DNA-binding region" description="H-T-H motif" evidence="4">
    <location>
        <begin position="31"/>
        <end position="50"/>
    </location>
</feature>
<dbReference type="EMBL" id="JADOGI010000015">
    <property type="protein sequence ID" value="MBF8185534.1"/>
    <property type="molecule type" value="Genomic_DNA"/>
</dbReference>
<dbReference type="InterPro" id="IPR050109">
    <property type="entry name" value="HTH-type_TetR-like_transc_reg"/>
</dbReference>
<feature type="domain" description="HTH tetR-type" evidence="5">
    <location>
        <begin position="8"/>
        <end position="68"/>
    </location>
</feature>
<name>A0A931A8R8_9ACTN</name>
<evidence type="ECO:0000313" key="7">
    <source>
        <dbReference type="Proteomes" id="UP000605361"/>
    </source>
</evidence>
<reference evidence="6" key="1">
    <citation type="submission" date="2020-11" db="EMBL/GenBank/DDBJ databases">
        <title>Whole-genome analyses of Nonomuraea sp. K274.</title>
        <authorList>
            <person name="Veyisoglu A."/>
        </authorList>
    </citation>
    <scope>NUCLEOTIDE SEQUENCE</scope>
    <source>
        <strain evidence="6">K274</strain>
    </source>
</reference>
<proteinExistence type="predicted"/>
<dbReference type="SUPFAM" id="SSF46689">
    <property type="entry name" value="Homeodomain-like"/>
    <property type="match status" value="1"/>
</dbReference>
<evidence type="ECO:0000256" key="4">
    <source>
        <dbReference type="PROSITE-ProRule" id="PRU00335"/>
    </source>
</evidence>
<gene>
    <name evidence="6" type="ORF">ITP53_07245</name>
</gene>
<keyword evidence="7" id="KW-1185">Reference proteome</keyword>
<evidence type="ECO:0000313" key="6">
    <source>
        <dbReference type="EMBL" id="MBF8185534.1"/>
    </source>
</evidence>
<dbReference type="Gene3D" id="1.10.357.10">
    <property type="entry name" value="Tetracycline Repressor, domain 2"/>
    <property type="match status" value="1"/>
</dbReference>
<dbReference type="Gene3D" id="1.10.10.60">
    <property type="entry name" value="Homeodomain-like"/>
    <property type="match status" value="1"/>
</dbReference>
<dbReference type="PANTHER" id="PTHR30055">
    <property type="entry name" value="HTH-TYPE TRANSCRIPTIONAL REGULATOR RUTR"/>
    <property type="match status" value="1"/>
</dbReference>
<dbReference type="AlphaFoldDB" id="A0A931A8R8"/>
<dbReference type="InterPro" id="IPR009057">
    <property type="entry name" value="Homeodomain-like_sf"/>
</dbReference>
<accession>A0A931A8R8</accession>
<dbReference type="InterPro" id="IPR001647">
    <property type="entry name" value="HTH_TetR"/>
</dbReference>
<organism evidence="6 7">
    <name type="scientific">Nonomuraea cypriaca</name>
    <dbReference type="NCBI Taxonomy" id="1187855"/>
    <lineage>
        <taxon>Bacteria</taxon>
        <taxon>Bacillati</taxon>
        <taxon>Actinomycetota</taxon>
        <taxon>Actinomycetes</taxon>
        <taxon>Streptosporangiales</taxon>
        <taxon>Streptosporangiaceae</taxon>
        <taxon>Nonomuraea</taxon>
    </lineage>
</organism>
<evidence type="ECO:0000256" key="2">
    <source>
        <dbReference type="ARBA" id="ARBA00023125"/>
    </source>
</evidence>
<comment type="caution">
    <text evidence="6">The sequence shown here is derived from an EMBL/GenBank/DDBJ whole genome shotgun (WGS) entry which is preliminary data.</text>
</comment>
<dbReference type="GO" id="GO:0000976">
    <property type="term" value="F:transcription cis-regulatory region binding"/>
    <property type="evidence" value="ECO:0007669"/>
    <property type="project" value="TreeGrafter"/>
</dbReference>
<protein>
    <submittedName>
        <fullName evidence="6">TetR/AcrR family transcriptional regulator</fullName>
    </submittedName>
</protein>
<keyword evidence="3" id="KW-0804">Transcription</keyword>
<dbReference type="PANTHER" id="PTHR30055:SF234">
    <property type="entry name" value="HTH-TYPE TRANSCRIPTIONAL REGULATOR BETI"/>
    <property type="match status" value="1"/>
</dbReference>
<evidence type="ECO:0000256" key="3">
    <source>
        <dbReference type="ARBA" id="ARBA00023163"/>
    </source>
</evidence>
<evidence type="ECO:0000256" key="1">
    <source>
        <dbReference type="ARBA" id="ARBA00023015"/>
    </source>
</evidence>
<sequence length="237" mass="26821">MTAPRRNVERVDRIVEASAELLSQRGYRRVTVEEIASRAGVSKSSVYLHWNTKDEIFYDALDREFTEVTCRVVEHVRRDPAEVLAHRTAVNLLRLIADRPLLQALLIDDRATLGTLRPAKSAILRARIADTDELMDRYLFALRRNCLLCPDVDPRIMRKAILEILRGMTCSVQTKPLDETRCAALSRVVTVTVRRAFEPGGVPEAERICGAAAEVFEAFKEFMEPDETLRSEPSVAL</sequence>
<dbReference type="PRINTS" id="PR00455">
    <property type="entry name" value="HTHTETR"/>
</dbReference>
<dbReference type="GO" id="GO:0003700">
    <property type="term" value="F:DNA-binding transcription factor activity"/>
    <property type="evidence" value="ECO:0007669"/>
    <property type="project" value="TreeGrafter"/>
</dbReference>
<evidence type="ECO:0000259" key="5">
    <source>
        <dbReference type="PROSITE" id="PS50977"/>
    </source>
</evidence>
<dbReference type="PROSITE" id="PS50977">
    <property type="entry name" value="HTH_TETR_2"/>
    <property type="match status" value="1"/>
</dbReference>